<dbReference type="OrthoDB" id="779095at2759"/>
<dbReference type="PANTHER" id="PTHR47990">
    <property type="entry name" value="2-OXOGLUTARATE (2OG) AND FE(II)-DEPENDENT OXYGENASE SUPERFAMILY PROTEIN-RELATED"/>
    <property type="match status" value="1"/>
</dbReference>
<sequence>MYGRVDWKRRAIYCQRGDYTATWRFMEKKRRSARGLMFLTSVNAREVRPVPLSLTVGWFRNGREDVAEYCRNARELSLRLPEAISESSLCLETDYINKALSKHEQHMAINYYPPCPQPELTKNRYRSVFHRAVMDGDKERISIPAFYCPSPVVN</sequence>
<keyword evidence="2" id="KW-1185">Reference proteome</keyword>
<evidence type="ECO:0000313" key="1">
    <source>
        <dbReference type="EMBL" id="KAJ6675131.1"/>
    </source>
</evidence>
<protein>
    <submittedName>
        <fullName evidence="1">OXOGLUTARATE/IRON-DEPENDENT DIOXYGENASE</fullName>
    </submittedName>
</protein>
<keyword evidence="1" id="KW-0223">Dioxygenase</keyword>
<accession>A0A9Q0NSL6</accession>
<reference evidence="1" key="1">
    <citation type="submission" date="2022-11" db="EMBL/GenBank/DDBJ databases">
        <authorList>
            <person name="Hyden B.L."/>
            <person name="Feng K."/>
            <person name="Yates T."/>
            <person name="Jawdy S."/>
            <person name="Smart L.B."/>
            <person name="Muchero W."/>
        </authorList>
    </citation>
    <scope>NUCLEOTIDE SEQUENCE</scope>
    <source>
        <tissue evidence="1">Shoot tip</tissue>
    </source>
</reference>
<proteinExistence type="predicted"/>
<reference evidence="1" key="2">
    <citation type="journal article" date="2023" name="Int. J. Mol. Sci.">
        <title>De Novo Assembly and Annotation of 11 Diverse Shrub Willow (Salix) Genomes Reveals Novel Gene Organization in Sex-Linked Regions.</title>
        <authorList>
            <person name="Hyden B."/>
            <person name="Feng K."/>
            <person name="Yates T.B."/>
            <person name="Jawdy S."/>
            <person name="Cereghino C."/>
            <person name="Smart L.B."/>
            <person name="Muchero W."/>
        </authorList>
    </citation>
    <scope>NUCLEOTIDE SEQUENCE [LARGE SCALE GENOMIC DNA]</scope>
    <source>
        <tissue evidence="1">Shoot tip</tissue>
    </source>
</reference>
<gene>
    <name evidence="1" type="ORF">OIU85_011316</name>
</gene>
<keyword evidence="1" id="KW-0560">Oxidoreductase</keyword>
<dbReference type="Gene3D" id="2.60.120.330">
    <property type="entry name" value="B-lactam Antibiotic, Isopenicillin N Synthase, Chain"/>
    <property type="match status" value="2"/>
</dbReference>
<evidence type="ECO:0000313" key="2">
    <source>
        <dbReference type="Proteomes" id="UP001151529"/>
    </source>
</evidence>
<organism evidence="1 2">
    <name type="scientific">Salix viminalis</name>
    <name type="common">Common osier</name>
    <name type="synonym">Basket willow</name>
    <dbReference type="NCBI Taxonomy" id="40686"/>
    <lineage>
        <taxon>Eukaryota</taxon>
        <taxon>Viridiplantae</taxon>
        <taxon>Streptophyta</taxon>
        <taxon>Embryophyta</taxon>
        <taxon>Tracheophyta</taxon>
        <taxon>Spermatophyta</taxon>
        <taxon>Magnoliopsida</taxon>
        <taxon>eudicotyledons</taxon>
        <taxon>Gunneridae</taxon>
        <taxon>Pentapetalae</taxon>
        <taxon>rosids</taxon>
        <taxon>fabids</taxon>
        <taxon>Malpighiales</taxon>
        <taxon>Salicaceae</taxon>
        <taxon>Saliceae</taxon>
        <taxon>Salix</taxon>
    </lineage>
</organism>
<name>A0A9Q0NSL6_SALVM</name>
<dbReference type="SUPFAM" id="SSF51197">
    <property type="entry name" value="Clavaminate synthase-like"/>
    <property type="match status" value="1"/>
</dbReference>
<dbReference type="EMBL" id="JAPFFL010000016">
    <property type="protein sequence ID" value="KAJ6675131.1"/>
    <property type="molecule type" value="Genomic_DNA"/>
</dbReference>
<dbReference type="InterPro" id="IPR050231">
    <property type="entry name" value="Iron_ascorbate_oxido_reductase"/>
</dbReference>
<dbReference type="AlphaFoldDB" id="A0A9Q0NSL6"/>
<dbReference type="GO" id="GO:0051213">
    <property type="term" value="F:dioxygenase activity"/>
    <property type="evidence" value="ECO:0007669"/>
    <property type="project" value="UniProtKB-KW"/>
</dbReference>
<dbReference type="Proteomes" id="UP001151529">
    <property type="component" value="Chromosome 14"/>
</dbReference>
<comment type="caution">
    <text evidence="1">The sequence shown here is derived from an EMBL/GenBank/DDBJ whole genome shotgun (WGS) entry which is preliminary data.</text>
</comment>
<dbReference type="InterPro" id="IPR027443">
    <property type="entry name" value="IPNS-like_sf"/>
</dbReference>